<dbReference type="GO" id="GO:0009097">
    <property type="term" value="P:isoleucine biosynthetic process"/>
    <property type="evidence" value="ECO:0007669"/>
    <property type="project" value="UniProtKB-UniPathway"/>
</dbReference>
<dbReference type="RefSeq" id="WP_241754947.1">
    <property type="nucleotide sequence ID" value="NZ_CP059066.1"/>
</dbReference>
<evidence type="ECO:0000256" key="13">
    <source>
        <dbReference type="ARBA" id="ARBA00025527"/>
    </source>
</evidence>
<dbReference type="Gene3D" id="3.40.50.1100">
    <property type="match status" value="2"/>
</dbReference>
<gene>
    <name evidence="16" type="primary">tdcB</name>
    <name evidence="16" type="ORF">H0A61_00849</name>
</gene>
<organism evidence="16 17">
    <name type="scientific">Koleobacter methoxysyntrophicus</name>
    <dbReference type="NCBI Taxonomy" id="2751313"/>
    <lineage>
        <taxon>Bacteria</taxon>
        <taxon>Bacillati</taxon>
        <taxon>Bacillota</taxon>
        <taxon>Clostridia</taxon>
        <taxon>Koleobacterales</taxon>
        <taxon>Koleobacteraceae</taxon>
        <taxon>Koleobacter</taxon>
    </lineage>
</organism>
<dbReference type="NCBIfam" id="TIGR01127">
    <property type="entry name" value="ilvA_1Cterm"/>
    <property type="match status" value="1"/>
</dbReference>
<comment type="pathway">
    <text evidence="3">Amino-acid biosynthesis; L-isoleucine biosynthesis; 2-oxobutanoate from L-threonine: step 1/1.</text>
</comment>
<proteinExistence type="inferred from homology"/>
<dbReference type="FunFam" id="3.40.50.1100:FF:000007">
    <property type="entry name" value="L-threonine dehydratase catabolic TdcB"/>
    <property type="match status" value="1"/>
</dbReference>
<comment type="subunit">
    <text evidence="6">In the native structure, TdcB is in a dimeric form, whereas in the TdcB-AMP complex, it exists in a tetrameric form (dimer of dimers).</text>
</comment>
<dbReference type="GO" id="GO:0070689">
    <property type="term" value="P:L-threonine catabolic process to propionate"/>
    <property type="evidence" value="ECO:0007669"/>
    <property type="project" value="UniProtKB-UniPathway"/>
</dbReference>
<dbReference type="PANTHER" id="PTHR48078:SF6">
    <property type="entry name" value="L-THREONINE DEHYDRATASE CATABOLIC TDCB"/>
    <property type="match status" value="1"/>
</dbReference>
<dbReference type="GO" id="GO:0006565">
    <property type="term" value="P:L-serine catabolic process"/>
    <property type="evidence" value="ECO:0007669"/>
    <property type="project" value="TreeGrafter"/>
</dbReference>
<dbReference type="CDD" id="cd04886">
    <property type="entry name" value="ACT_ThrD-II-like"/>
    <property type="match status" value="1"/>
</dbReference>
<dbReference type="InterPro" id="IPR000634">
    <property type="entry name" value="Ser/Thr_deHydtase_PyrdxlP-BS"/>
</dbReference>
<evidence type="ECO:0000256" key="2">
    <source>
        <dbReference type="ARBA" id="ARBA00001933"/>
    </source>
</evidence>
<evidence type="ECO:0000259" key="15">
    <source>
        <dbReference type="PROSITE" id="PS51671"/>
    </source>
</evidence>
<keyword evidence="11" id="KW-0663">Pyridoxal phosphate</keyword>
<dbReference type="KEGG" id="kme:H0A61_00849"/>
<keyword evidence="9" id="KW-0021">Allosteric enzyme</keyword>
<keyword evidence="17" id="KW-1185">Reference proteome</keyword>
<evidence type="ECO:0000256" key="11">
    <source>
        <dbReference type="ARBA" id="ARBA00022898"/>
    </source>
</evidence>
<dbReference type="Pfam" id="PF00291">
    <property type="entry name" value="PALP"/>
    <property type="match status" value="1"/>
</dbReference>
<evidence type="ECO:0000256" key="7">
    <source>
        <dbReference type="ARBA" id="ARBA00012096"/>
    </source>
</evidence>
<dbReference type="PROSITE" id="PS51671">
    <property type="entry name" value="ACT"/>
    <property type="match status" value="1"/>
</dbReference>
<dbReference type="EMBL" id="CP059066">
    <property type="protein sequence ID" value="QSQ08522.1"/>
    <property type="molecule type" value="Genomic_DNA"/>
</dbReference>
<reference evidence="16" key="1">
    <citation type="submission" date="2020-07" db="EMBL/GenBank/DDBJ databases">
        <title>Koleobacter methoxysyntrophicus gen. nov., sp. nov., a novel anaerobic bacterium isolated from deep subsurface oil field and proposal of Koleobacterales ord. nov. in the phylum Firmicutes.</title>
        <authorList>
            <person name="Sakamoto S."/>
            <person name="Tamaki H."/>
        </authorList>
    </citation>
    <scope>NUCLEOTIDE SEQUENCE</scope>
    <source>
        <strain evidence="16">NRmbB1</strain>
    </source>
</reference>
<dbReference type="InterPro" id="IPR036052">
    <property type="entry name" value="TrpB-like_PALP_sf"/>
</dbReference>
<dbReference type="PROSITE" id="PS00165">
    <property type="entry name" value="DEHYDRATASE_SER_THR"/>
    <property type="match status" value="1"/>
</dbReference>
<evidence type="ECO:0000256" key="1">
    <source>
        <dbReference type="ARBA" id="ARBA00001274"/>
    </source>
</evidence>
<dbReference type="SUPFAM" id="SSF53686">
    <property type="entry name" value="Tryptophan synthase beta subunit-like PLP-dependent enzymes"/>
    <property type="match status" value="1"/>
</dbReference>
<comment type="cofactor">
    <cofactor evidence="2">
        <name>pyridoxal 5'-phosphate</name>
        <dbReference type="ChEBI" id="CHEBI:597326"/>
    </cofactor>
</comment>
<evidence type="ECO:0000256" key="6">
    <source>
        <dbReference type="ARBA" id="ARBA00011447"/>
    </source>
</evidence>
<evidence type="ECO:0000256" key="3">
    <source>
        <dbReference type="ARBA" id="ARBA00004810"/>
    </source>
</evidence>
<dbReference type="GO" id="GO:0030170">
    <property type="term" value="F:pyridoxal phosphate binding"/>
    <property type="evidence" value="ECO:0007669"/>
    <property type="project" value="InterPro"/>
</dbReference>
<dbReference type="InterPro" id="IPR044561">
    <property type="entry name" value="ACT_ThrD-II-like"/>
</dbReference>
<protein>
    <recommendedName>
        <fullName evidence="8">L-threonine dehydratase catabolic TdcB</fullName>
        <ecNumber evidence="7">4.3.1.19</ecNumber>
    </recommendedName>
    <alternativeName>
        <fullName evidence="14">Threonine deaminase</fullName>
    </alternativeName>
</protein>
<dbReference type="PANTHER" id="PTHR48078">
    <property type="entry name" value="THREONINE DEHYDRATASE, MITOCHONDRIAL-RELATED"/>
    <property type="match status" value="1"/>
</dbReference>
<evidence type="ECO:0000313" key="16">
    <source>
        <dbReference type="EMBL" id="QSQ08522.1"/>
    </source>
</evidence>
<dbReference type="CDD" id="cd01562">
    <property type="entry name" value="Thr-dehyd"/>
    <property type="match status" value="1"/>
</dbReference>
<dbReference type="InterPro" id="IPR002912">
    <property type="entry name" value="ACT_dom"/>
</dbReference>
<comment type="function">
    <text evidence="13">Catalyzes the anaerobic formation of alpha-ketobutyrate and ammonia from threonine in a two-step reaction. The first step involved a dehydration of threonine and a production of enamine intermediates (aminocrotonate), which tautomerizes to its imine form (iminobutyrate). Both intermediates are unstable and short-lived. The second step is the nonenzymatic hydrolysis of the enamine/imine intermediates to form 2-ketobutyrate and free ammonia. In the low water environment of the cell, the second step is accelerated by RidA.</text>
</comment>
<sequence>MESSAITLGDIKRAYERLKGTAKKTTIDESRTLSEMTGNRVFLKAENLQKTGAFKIRGAFNKIMSLTGDEKAKGVIAASAGNHAQGVALAATSAGILSTIVMPEGAPVTKVTATKGYGASVILWGQSYDDAYKKALEIQSQTGATFVHAFDDPDVIAGQGTIALEILEEIPETQYIIVPVGGGGLISGIAVAAKALKPDIKVIGVQAEGAASAFVSRSNNRITELASVRTIADGIAVKKIGKLTFSVIQKYVDDIVTVKDEEIAHAILNLLERSKLVVEGAGAVGVAALMYNKIDVKNSNIVVLLSGGNIDVNMISRIIEKGLIESGRYIRLATVIPDQPGTLNSLLKTVASVKANVISVFHNRARQDVAIGQAEVELELETRDSEHASQLIQLLKKQGYRIKIKDI</sequence>
<keyword evidence="10" id="KW-0412">Isoleucine biosynthesis</keyword>
<dbReference type="InterPro" id="IPR050147">
    <property type="entry name" value="Ser/Thr_Dehydratase"/>
</dbReference>
<dbReference type="UniPathway" id="UPA00052">
    <property type="reaction ID" value="UER00507"/>
</dbReference>
<keyword evidence="10" id="KW-0100">Branched-chain amino acid biosynthesis</keyword>
<dbReference type="GO" id="GO:0003941">
    <property type="term" value="F:L-serine ammonia-lyase activity"/>
    <property type="evidence" value="ECO:0007669"/>
    <property type="project" value="TreeGrafter"/>
</dbReference>
<dbReference type="UniPathway" id="UPA00047">
    <property type="reaction ID" value="UER00054"/>
</dbReference>
<dbReference type="EC" id="4.3.1.19" evidence="7"/>
<evidence type="ECO:0000256" key="8">
    <source>
        <dbReference type="ARBA" id="ARBA00022248"/>
    </source>
</evidence>
<evidence type="ECO:0000256" key="5">
    <source>
        <dbReference type="ARBA" id="ARBA00010869"/>
    </source>
</evidence>
<comment type="catalytic activity">
    <reaction evidence="1">
        <text>L-threonine = 2-oxobutanoate + NH4(+)</text>
        <dbReference type="Rhea" id="RHEA:22108"/>
        <dbReference type="ChEBI" id="CHEBI:16763"/>
        <dbReference type="ChEBI" id="CHEBI:28938"/>
        <dbReference type="ChEBI" id="CHEBI:57926"/>
        <dbReference type="EC" id="4.3.1.19"/>
    </reaction>
</comment>
<dbReference type="InterPro" id="IPR001926">
    <property type="entry name" value="TrpB-like_PALP"/>
</dbReference>
<accession>A0A8A0RKV7</accession>
<evidence type="ECO:0000256" key="9">
    <source>
        <dbReference type="ARBA" id="ARBA00022533"/>
    </source>
</evidence>
<comment type="similarity">
    <text evidence="5">Belongs to the serine/threonine dehydratase family.</text>
</comment>
<dbReference type="InterPro" id="IPR005789">
    <property type="entry name" value="Thr_deHydtase_catblc"/>
</dbReference>
<evidence type="ECO:0000256" key="14">
    <source>
        <dbReference type="ARBA" id="ARBA00031427"/>
    </source>
</evidence>
<comment type="pathway">
    <text evidence="4">Amino-acid degradation; L-threonine degradation via propanoate pathway; propanoate from L-threonine: step 1/4.</text>
</comment>
<evidence type="ECO:0000256" key="12">
    <source>
        <dbReference type="ARBA" id="ARBA00023239"/>
    </source>
</evidence>
<keyword evidence="12 16" id="KW-0456">Lyase</keyword>
<dbReference type="InterPro" id="IPR045865">
    <property type="entry name" value="ACT-like_dom_sf"/>
</dbReference>
<feature type="domain" description="ACT" evidence="15">
    <location>
        <begin position="331"/>
        <end position="407"/>
    </location>
</feature>
<name>A0A8A0RKV7_9FIRM</name>
<evidence type="ECO:0000256" key="10">
    <source>
        <dbReference type="ARBA" id="ARBA00022624"/>
    </source>
</evidence>
<evidence type="ECO:0000313" key="17">
    <source>
        <dbReference type="Proteomes" id="UP000662904"/>
    </source>
</evidence>
<evidence type="ECO:0000256" key="4">
    <source>
        <dbReference type="ARBA" id="ARBA00004958"/>
    </source>
</evidence>
<dbReference type="SUPFAM" id="SSF55021">
    <property type="entry name" value="ACT-like"/>
    <property type="match status" value="1"/>
</dbReference>
<dbReference type="AlphaFoldDB" id="A0A8A0RKV7"/>
<dbReference type="GO" id="GO:0004794">
    <property type="term" value="F:threonine deaminase activity"/>
    <property type="evidence" value="ECO:0007669"/>
    <property type="project" value="UniProtKB-EC"/>
</dbReference>
<dbReference type="Proteomes" id="UP000662904">
    <property type="component" value="Chromosome"/>
</dbReference>
<keyword evidence="10" id="KW-0028">Amino-acid biosynthesis</keyword>